<dbReference type="OrthoDB" id="10020495at2759"/>
<sequence length="200" mass="22080">MPASPDSCFVFWYHMFGQGTGRLRAYKYGGTSPASVIFEATEALSDMWNLARVSITSTEEYQINMEAVSLSRNDVGHIAIDDMDLEPVPCSTLSTPKHRLVQLPQDQPEIGFVGSDCSVVTLDPVNKSLIWMILLLAIVGIGVCFLMIWLQSRSCCQQKRESTLTATYGCSEQPEMESDPNLPFLSTSGAIEVDDEETLV</sequence>
<gene>
    <name evidence="3" type="ORF">BSL78_12968</name>
</gene>
<dbReference type="PROSITE" id="PS50060">
    <property type="entry name" value="MAM_2"/>
    <property type="match status" value="1"/>
</dbReference>
<dbReference type="Gene3D" id="2.60.120.200">
    <property type="match status" value="1"/>
</dbReference>
<dbReference type="InterPro" id="IPR000998">
    <property type="entry name" value="MAM_dom"/>
</dbReference>
<dbReference type="InterPro" id="IPR051560">
    <property type="entry name" value="MAM_domain-containing"/>
</dbReference>
<dbReference type="Proteomes" id="UP000230750">
    <property type="component" value="Unassembled WGS sequence"/>
</dbReference>
<dbReference type="STRING" id="307972.A0A2G8KQF1"/>
<feature type="transmembrane region" description="Helical" evidence="1">
    <location>
        <begin position="129"/>
        <end position="150"/>
    </location>
</feature>
<evidence type="ECO:0000259" key="2">
    <source>
        <dbReference type="PROSITE" id="PS50060"/>
    </source>
</evidence>
<dbReference type="EMBL" id="MRZV01000431">
    <property type="protein sequence ID" value="PIK50170.1"/>
    <property type="molecule type" value="Genomic_DNA"/>
</dbReference>
<feature type="domain" description="MAM" evidence="2">
    <location>
        <begin position="1"/>
        <end position="92"/>
    </location>
</feature>
<dbReference type="GO" id="GO:0016020">
    <property type="term" value="C:membrane"/>
    <property type="evidence" value="ECO:0007669"/>
    <property type="project" value="InterPro"/>
</dbReference>
<protein>
    <submittedName>
        <fullName evidence="3">Putative MAM and LDL-receptor class A domain-containing protein 1</fullName>
    </submittedName>
</protein>
<dbReference type="AlphaFoldDB" id="A0A2G8KQF1"/>
<dbReference type="Pfam" id="PF00629">
    <property type="entry name" value="MAM"/>
    <property type="match status" value="1"/>
</dbReference>
<keyword evidence="1" id="KW-0812">Transmembrane</keyword>
<organism evidence="3 4">
    <name type="scientific">Stichopus japonicus</name>
    <name type="common">Sea cucumber</name>
    <dbReference type="NCBI Taxonomy" id="307972"/>
    <lineage>
        <taxon>Eukaryota</taxon>
        <taxon>Metazoa</taxon>
        <taxon>Echinodermata</taxon>
        <taxon>Eleutherozoa</taxon>
        <taxon>Echinozoa</taxon>
        <taxon>Holothuroidea</taxon>
        <taxon>Aspidochirotacea</taxon>
        <taxon>Aspidochirotida</taxon>
        <taxon>Stichopodidae</taxon>
        <taxon>Apostichopus</taxon>
    </lineage>
</organism>
<dbReference type="PANTHER" id="PTHR23282:SF142">
    <property type="entry name" value="MAM DOMAIN-CONTAINING PROTEIN"/>
    <property type="match status" value="1"/>
</dbReference>
<evidence type="ECO:0000313" key="3">
    <source>
        <dbReference type="EMBL" id="PIK50170.1"/>
    </source>
</evidence>
<keyword evidence="1" id="KW-0472">Membrane</keyword>
<evidence type="ECO:0000256" key="1">
    <source>
        <dbReference type="SAM" id="Phobius"/>
    </source>
</evidence>
<dbReference type="InterPro" id="IPR013320">
    <property type="entry name" value="ConA-like_dom_sf"/>
</dbReference>
<proteinExistence type="predicted"/>
<dbReference type="SUPFAM" id="SSF49899">
    <property type="entry name" value="Concanavalin A-like lectins/glucanases"/>
    <property type="match status" value="1"/>
</dbReference>
<keyword evidence="1" id="KW-1133">Transmembrane helix</keyword>
<dbReference type="PANTHER" id="PTHR23282">
    <property type="entry name" value="APICAL ENDOSOMAL GLYCOPROTEIN PRECURSOR"/>
    <property type="match status" value="1"/>
</dbReference>
<dbReference type="CDD" id="cd06263">
    <property type="entry name" value="MAM"/>
    <property type="match status" value="1"/>
</dbReference>
<reference evidence="3 4" key="1">
    <citation type="journal article" date="2017" name="PLoS Biol.">
        <title>The sea cucumber genome provides insights into morphological evolution and visceral regeneration.</title>
        <authorList>
            <person name="Zhang X."/>
            <person name="Sun L."/>
            <person name="Yuan J."/>
            <person name="Sun Y."/>
            <person name="Gao Y."/>
            <person name="Zhang L."/>
            <person name="Li S."/>
            <person name="Dai H."/>
            <person name="Hamel J.F."/>
            <person name="Liu C."/>
            <person name="Yu Y."/>
            <person name="Liu S."/>
            <person name="Lin W."/>
            <person name="Guo K."/>
            <person name="Jin S."/>
            <person name="Xu P."/>
            <person name="Storey K.B."/>
            <person name="Huan P."/>
            <person name="Zhang T."/>
            <person name="Zhou Y."/>
            <person name="Zhang J."/>
            <person name="Lin C."/>
            <person name="Li X."/>
            <person name="Xing L."/>
            <person name="Huo D."/>
            <person name="Sun M."/>
            <person name="Wang L."/>
            <person name="Mercier A."/>
            <person name="Li F."/>
            <person name="Yang H."/>
            <person name="Xiang J."/>
        </authorList>
    </citation>
    <scope>NUCLEOTIDE SEQUENCE [LARGE SCALE GENOMIC DNA]</scope>
    <source>
        <strain evidence="3">Shaxun</strain>
        <tissue evidence="3">Muscle</tissue>
    </source>
</reference>
<evidence type="ECO:0000313" key="4">
    <source>
        <dbReference type="Proteomes" id="UP000230750"/>
    </source>
</evidence>
<comment type="caution">
    <text evidence="3">The sequence shown here is derived from an EMBL/GenBank/DDBJ whole genome shotgun (WGS) entry which is preliminary data.</text>
</comment>
<keyword evidence="3" id="KW-0675">Receptor</keyword>
<keyword evidence="4" id="KW-1185">Reference proteome</keyword>
<name>A0A2G8KQF1_STIJA</name>
<accession>A0A2G8KQF1</accession>